<evidence type="ECO:0000256" key="1">
    <source>
        <dbReference type="SAM" id="MobiDB-lite"/>
    </source>
</evidence>
<proteinExistence type="predicted"/>
<feature type="non-terminal residue" evidence="2">
    <location>
        <position position="1"/>
    </location>
</feature>
<sequence length="152" mass="17211">KEEETQTTTQIQDEATQVEEDFSKNTPELVVTLPNTQVEANLENNTSSETKVLPEKKTKNKKQKYVIKAKKKAKTKVKVKIAKGKFLLKHKNKWQKISLKKLISLAKKHEIVLSGKAKLVAKGNKISVYAAKGKKMHKQVKAGKTVRIHKLK</sequence>
<dbReference type="Proteomes" id="UP000823844">
    <property type="component" value="Unassembled WGS sequence"/>
</dbReference>
<reference evidence="2" key="1">
    <citation type="journal article" date="2021" name="PeerJ">
        <title>Extensive microbial diversity within the chicken gut microbiome revealed by metagenomics and culture.</title>
        <authorList>
            <person name="Gilroy R."/>
            <person name="Ravi A."/>
            <person name="Getino M."/>
            <person name="Pursley I."/>
            <person name="Horton D.L."/>
            <person name="Alikhan N.F."/>
            <person name="Baker D."/>
            <person name="Gharbi K."/>
            <person name="Hall N."/>
            <person name="Watson M."/>
            <person name="Adriaenssens E.M."/>
            <person name="Foster-Nyarko E."/>
            <person name="Jarju S."/>
            <person name="Secka A."/>
            <person name="Antonio M."/>
            <person name="Oren A."/>
            <person name="Chaudhuri R.R."/>
            <person name="La Ragione R."/>
            <person name="Hildebrand F."/>
            <person name="Pallen M.J."/>
        </authorList>
    </citation>
    <scope>NUCLEOTIDE SEQUENCE</scope>
    <source>
        <strain evidence="2">F6-686</strain>
    </source>
</reference>
<reference evidence="2" key="2">
    <citation type="submission" date="2021-04" db="EMBL/GenBank/DDBJ databases">
        <authorList>
            <person name="Gilroy R."/>
        </authorList>
    </citation>
    <scope>NUCLEOTIDE SEQUENCE</scope>
    <source>
        <strain evidence="2">F6-686</strain>
    </source>
</reference>
<feature type="region of interest" description="Disordered" evidence="1">
    <location>
        <begin position="40"/>
        <end position="67"/>
    </location>
</feature>
<gene>
    <name evidence="2" type="ORF">H9806_02445</name>
</gene>
<feature type="compositionally biased region" description="Low complexity" evidence="1">
    <location>
        <begin position="1"/>
        <end position="15"/>
    </location>
</feature>
<name>A0A9E2NTA9_9LACO</name>
<accession>A0A9E2NTA9</accession>
<feature type="region of interest" description="Disordered" evidence="1">
    <location>
        <begin position="1"/>
        <end position="22"/>
    </location>
</feature>
<evidence type="ECO:0000313" key="3">
    <source>
        <dbReference type="Proteomes" id="UP000823844"/>
    </source>
</evidence>
<comment type="caution">
    <text evidence="2">The sequence shown here is derived from an EMBL/GenBank/DDBJ whole genome shotgun (WGS) entry which is preliminary data.</text>
</comment>
<feature type="compositionally biased region" description="Polar residues" evidence="1">
    <location>
        <begin position="40"/>
        <end position="50"/>
    </location>
</feature>
<organism evidence="2 3">
    <name type="scientific">Candidatus Lactobacillus pullistercoris</name>
    <dbReference type="NCBI Taxonomy" id="2838636"/>
    <lineage>
        <taxon>Bacteria</taxon>
        <taxon>Bacillati</taxon>
        <taxon>Bacillota</taxon>
        <taxon>Bacilli</taxon>
        <taxon>Lactobacillales</taxon>
        <taxon>Lactobacillaceae</taxon>
        <taxon>Lactobacillus</taxon>
    </lineage>
</organism>
<dbReference type="EMBL" id="JAHLFT010000031">
    <property type="protein sequence ID" value="MBU3828002.1"/>
    <property type="molecule type" value="Genomic_DNA"/>
</dbReference>
<feature type="compositionally biased region" description="Basic residues" evidence="1">
    <location>
        <begin position="58"/>
        <end position="67"/>
    </location>
</feature>
<protein>
    <submittedName>
        <fullName evidence="2">Uncharacterized protein</fullName>
    </submittedName>
</protein>
<dbReference type="AlphaFoldDB" id="A0A9E2NTA9"/>
<evidence type="ECO:0000313" key="2">
    <source>
        <dbReference type="EMBL" id="MBU3828002.1"/>
    </source>
</evidence>